<feature type="signal peptide" evidence="1">
    <location>
        <begin position="1"/>
        <end position="18"/>
    </location>
</feature>
<comment type="caution">
    <text evidence="2">The sequence shown here is derived from an EMBL/GenBank/DDBJ whole genome shotgun (WGS) entry which is preliminary data.</text>
</comment>
<proteinExistence type="predicted"/>
<accession>A0A1H3TAZ7</accession>
<name>A0A1H3TAZ7_9BACT</name>
<evidence type="ECO:0000313" key="2">
    <source>
        <dbReference type="EMBL" id="SDZ47384.1"/>
    </source>
</evidence>
<dbReference type="Proteomes" id="UP000199663">
    <property type="component" value="Unassembled WGS sequence"/>
</dbReference>
<evidence type="ECO:0000313" key="3">
    <source>
        <dbReference type="Proteomes" id="UP000199663"/>
    </source>
</evidence>
<organism evidence="2 3">
    <name type="scientific">Rhodonellum ikkaensis</name>
    <dbReference type="NCBI Taxonomy" id="336829"/>
    <lineage>
        <taxon>Bacteria</taxon>
        <taxon>Pseudomonadati</taxon>
        <taxon>Bacteroidota</taxon>
        <taxon>Cytophagia</taxon>
        <taxon>Cytophagales</taxon>
        <taxon>Cytophagaceae</taxon>
        <taxon>Rhodonellum</taxon>
    </lineage>
</organism>
<feature type="chain" id="PRO_5046060072" description="Plasmid transfer protein" evidence="1">
    <location>
        <begin position="19"/>
        <end position="215"/>
    </location>
</feature>
<protein>
    <recommendedName>
        <fullName evidence="4">Plasmid transfer protein</fullName>
    </recommendedName>
</protein>
<keyword evidence="1" id="KW-0732">Signal</keyword>
<dbReference type="EMBL" id="FNQC01000016">
    <property type="protein sequence ID" value="SDZ47384.1"/>
    <property type="molecule type" value="Genomic_DNA"/>
</dbReference>
<reference evidence="2 3" key="1">
    <citation type="submission" date="2016-10" db="EMBL/GenBank/DDBJ databases">
        <authorList>
            <person name="Varghese N."/>
            <person name="Submissions S."/>
        </authorList>
    </citation>
    <scope>NUCLEOTIDE SEQUENCE [LARGE SCALE GENOMIC DNA]</scope>
    <source>
        <strain evidence="2 3">DSM 17997</strain>
    </source>
</reference>
<gene>
    <name evidence="2" type="ORF">SAMN05444412_11646</name>
</gene>
<evidence type="ECO:0000256" key="1">
    <source>
        <dbReference type="SAM" id="SignalP"/>
    </source>
</evidence>
<evidence type="ECO:0008006" key="4">
    <source>
        <dbReference type="Google" id="ProtNLM"/>
    </source>
</evidence>
<dbReference type="RefSeq" id="WP_019599722.1">
    <property type="nucleotide sequence ID" value="NZ_FNQC01000016.1"/>
</dbReference>
<sequence>MKKYLLIFTLSLSLNAFGQINIQLLHQLVENSKSEHEQQLEAKGNQAKNAFHEEVNRNILGEVKQGYKTLQERFAKLTLVFDAVGIANSANPLIRSIIDNQQQILFYCQRDPALLPFAVETEKLFVSQSYSLLNYLIGLAASIGDINQMKMSDRRILFGHILHELKAVHQLSLGTSRTLQFHLKRKTGGNPYQDYVQTEMGLVDEIMSNIKLLKN</sequence>
<keyword evidence="3" id="KW-1185">Reference proteome</keyword>